<evidence type="ECO:0000313" key="3">
    <source>
        <dbReference type="Proteomes" id="UP000198531"/>
    </source>
</evidence>
<evidence type="ECO:0008006" key="4">
    <source>
        <dbReference type="Google" id="ProtNLM"/>
    </source>
</evidence>
<feature type="compositionally biased region" description="Basic and acidic residues" evidence="1">
    <location>
        <begin position="13"/>
        <end position="22"/>
    </location>
</feature>
<dbReference type="InterPro" id="IPR011050">
    <property type="entry name" value="Pectin_lyase_fold/virulence"/>
</dbReference>
<sequence>MAENPANSPNDAGTDHTDDQTDDAKLLGRRDTLKLGAATAAVVAGAGAASTAAAATEREGVSFDRVVNAVSDLGMDPNGNDRIDGKLENALRPGTLIEFPAGTYKIRSKQVLEDRTGIVGVAGDRSEVRFVPPQGTGMRWLNFGNAAGVVLKNFTLDRRDDYNTTVGMGGNIKRNFVLKNVEYDGWTPTGPQMFAANVTDPNGTAVVDGLYRTGPTRFEHYPDSSLDIWSGRGHEGHMVLRNVEIHNGSESGIYTGKGNGTYLIEDCYMKNVVHTAIRAAGRDSTVRNCTIVMDTEDWDSRNEKVESQFDGKPIQLNRAIWAQTNDKRFSGPVIEDCDIIIKNTTSIAMAGIYINFDTGGAKIRNTRVQCDSEHVIPVYGQSPTNEAGEPIEMELDGVSVTGSAWSKAAMYFEDRPNSVIRNCCISSPNDNDGILLDNCDGSVVENTNVDVGGRSTTFRNGRVSTSGITSGDSCPLPSLPGSTPSDGTPSTSDGSGGSGDSTDGSSYDLPYRFTVKSTGGGKTEFTVSTSGTMKPASNGEGIVENRTVTDSLGPVSGVDSYLYEGYVTDFSVTGGQYADYFVETADGSKSVEVTPELLSGNTFVVKSTGGGVTSFDLSVDGELVRGASGLEDTVDGQTASGQVGPDAGVDAFHYTGSITDLAFEGAEYATVTVNGTEIDPTQYESGTDGGTDDGSSGDGSTSDPTTDLPNSLTVVGTGTSATYAVTVSEDIAVSPDETDDISGNVATNSAEGAVTDGEDMYVYAGEITDFTLNGDATVLVNGTEVDPASLGGNEELPNTLVIDGTSSAAAGTYTVYVTGDVEPAPDLTVAGDANSLDSLDDKVFDGKVAGVVKTGKDGYRFSGNIVKMEINGDALVNLGQ</sequence>
<feature type="region of interest" description="Disordered" evidence="1">
    <location>
        <begin position="1"/>
        <end position="22"/>
    </location>
</feature>
<feature type="compositionally biased region" description="Low complexity" evidence="1">
    <location>
        <begin position="475"/>
        <end position="493"/>
    </location>
</feature>
<proteinExistence type="predicted"/>
<gene>
    <name evidence="2" type="ORF">SAMN04487947_4079</name>
</gene>
<feature type="region of interest" description="Disordered" evidence="1">
    <location>
        <begin position="448"/>
        <end position="510"/>
    </location>
</feature>
<feature type="compositionally biased region" description="Polar residues" evidence="1">
    <location>
        <begin position="1"/>
        <end position="11"/>
    </location>
</feature>
<dbReference type="SUPFAM" id="SSF51126">
    <property type="entry name" value="Pectin lyase-like"/>
    <property type="match status" value="1"/>
</dbReference>
<keyword evidence="3" id="KW-1185">Reference proteome</keyword>
<dbReference type="EMBL" id="FOYT01000006">
    <property type="protein sequence ID" value="SFR74296.1"/>
    <property type="molecule type" value="Genomic_DNA"/>
</dbReference>
<evidence type="ECO:0000256" key="1">
    <source>
        <dbReference type="SAM" id="MobiDB-lite"/>
    </source>
</evidence>
<feature type="compositionally biased region" description="Polar residues" evidence="1">
    <location>
        <begin position="448"/>
        <end position="472"/>
    </location>
</feature>
<dbReference type="OrthoDB" id="202667at2157"/>
<feature type="compositionally biased region" description="Low complexity" evidence="1">
    <location>
        <begin position="698"/>
        <end position="707"/>
    </location>
</feature>
<dbReference type="InterPro" id="IPR006311">
    <property type="entry name" value="TAT_signal"/>
</dbReference>
<dbReference type="RefSeq" id="WP_089811133.1">
    <property type="nucleotide sequence ID" value="NZ_FOYT01000006.1"/>
</dbReference>
<dbReference type="PROSITE" id="PS51318">
    <property type="entry name" value="TAT"/>
    <property type="match status" value="1"/>
</dbReference>
<dbReference type="InterPro" id="IPR012334">
    <property type="entry name" value="Pectin_lyas_fold"/>
</dbReference>
<dbReference type="Proteomes" id="UP000198531">
    <property type="component" value="Unassembled WGS sequence"/>
</dbReference>
<evidence type="ECO:0000313" key="2">
    <source>
        <dbReference type="EMBL" id="SFR74296.1"/>
    </source>
</evidence>
<organism evidence="2 3">
    <name type="scientific">Halogeometricum rufum</name>
    <dbReference type="NCBI Taxonomy" id="553469"/>
    <lineage>
        <taxon>Archaea</taxon>
        <taxon>Methanobacteriati</taxon>
        <taxon>Methanobacteriota</taxon>
        <taxon>Stenosarchaea group</taxon>
        <taxon>Halobacteria</taxon>
        <taxon>Halobacteriales</taxon>
        <taxon>Haloferacaceae</taxon>
        <taxon>Halogeometricum</taxon>
    </lineage>
</organism>
<dbReference type="Gene3D" id="2.160.20.10">
    <property type="entry name" value="Single-stranded right-handed beta-helix, Pectin lyase-like"/>
    <property type="match status" value="1"/>
</dbReference>
<name>A0A1I6J5Q3_9EURY</name>
<feature type="region of interest" description="Disordered" evidence="1">
    <location>
        <begin position="674"/>
        <end position="713"/>
    </location>
</feature>
<protein>
    <recommendedName>
        <fullName evidence="4">Right handed beta helix region</fullName>
    </recommendedName>
</protein>
<accession>A0A1I6J5Q3</accession>
<reference evidence="3" key="1">
    <citation type="submission" date="2016-10" db="EMBL/GenBank/DDBJ databases">
        <authorList>
            <person name="Varghese N."/>
            <person name="Submissions S."/>
        </authorList>
    </citation>
    <scope>NUCLEOTIDE SEQUENCE [LARGE SCALE GENOMIC DNA]</scope>
    <source>
        <strain evidence="3">CGMCC 1.7736</strain>
    </source>
</reference>
<dbReference type="AlphaFoldDB" id="A0A1I6J5Q3"/>